<accession>A0A7I7Y2Z7</accession>
<evidence type="ECO:0000313" key="1">
    <source>
        <dbReference type="EMBL" id="BBZ36070.1"/>
    </source>
</evidence>
<organism evidence="1 2">
    <name type="scientific">Mycolicibacterium confluentis</name>
    <dbReference type="NCBI Taxonomy" id="28047"/>
    <lineage>
        <taxon>Bacteria</taxon>
        <taxon>Bacillati</taxon>
        <taxon>Actinomycetota</taxon>
        <taxon>Actinomycetes</taxon>
        <taxon>Mycobacteriales</taxon>
        <taxon>Mycobacteriaceae</taxon>
        <taxon>Mycolicibacterium</taxon>
    </lineage>
</organism>
<protein>
    <submittedName>
        <fullName evidence="1">Uncharacterized protein</fullName>
    </submittedName>
</protein>
<sequence>MCSVSKTCRASLSVTTVATEAASAATAHSAIADRAHQDRGVGFIPQRVTDIASLVSPFTRVYTAERLIWANDTRNPQRAAGGEATWRRT</sequence>
<dbReference type="AlphaFoldDB" id="A0A7I7Y2Z7"/>
<reference evidence="1" key="1">
    <citation type="journal article" date="2019" name="Emerg. Microbes Infect.">
        <title>Comprehensive subspecies identification of 175 nontuberculous mycobacteria species based on 7547 genomic profiles.</title>
        <authorList>
            <person name="Matsumoto Y."/>
            <person name="Kinjo T."/>
            <person name="Motooka D."/>
            <person name="Nabeya D."/>
            <person name="Jung N."/>
            <person name="Uechi K."/>
            <person name="Horii T."/>
            <person name="Iida T."/>
            <person name="Fujita J."/>
            <person name="Nakamura S."/>
        </authorList>
    </citation>
    <scope>NUCLEOTIDE SEQUENCE [LARGE SCALE GENOMIC DNA]</scope>
    <source>
        <strain evidence="1">JCM 13671</strain>
    </source>
</reference>
<name>A0A7I7Y2Z7_9MYCO</name>
<proteinExistence type="predicted"/>
<dbReference type="Proteomes" id="UP000466931">
    <property type="component" value="Chromosome"/>
</dbReference>
<gene>
    <name evidence="1" type="ORF">MCNF_46750</name>
</gene>
<evidence type="ECO:0000313" key="2">
    <source>
        <dbReference type="Proteomes" id="UP000466931"/>
    </source>
</evidence>
<keyword evidence="2" id="KW-1185">Reference proteome</keyword>
<dbReference type="EMBL" id="AP022612">
    <property type="protein sequence ID" value="BBZ36070.1"/>
    <property type="molecule type" value="Genomic_DNA"/>
</dbReference>
<reference evidence="1" key="2">
    <citation type="submission" date="2020-02" db="EMBL/GenBank/DDBJ databases">
        <authorList>
            <person name="Matsumoto Y."/>
            <person name="Motooka D."/>
            <person name="Nakamura S."/>
        </authorList>
    </citation>
    <scope>NUCLEOTIDE SEQUENCE</scope>
    <source>
        <strain evidence="1">JCM 13671</strain>
    </source>
</reference>